<proteinExistence type="predicted"/>
<dbReference type="EMBL" id="CABPSB010000009">
    <property type="protein sequence ID" value="VVE16831.1"/>
    <property type="molecule type" value="Genomic_DNA"/>
</dbReference>
<feature type="chain" id="PRO_5023097481" evidence="1">
    <location>
        <begin position="22"/>
        <end position="165"/>
    </location>
</feature>
<keyword evidence="1" id="KW-0732">Signal</keyword>
<dbReference type="OrthoDB" id="8929448at2"/>
<dbReference type="InterPro" id="IPR038674">
    <property type="entry name" value="CzcE_sf"/>
</dbReference>
<protein>
    <submittedName>
        <fullName evidence="2">Uncharacterized protein</fullName>
    </submittedName>
</protein>
<dbReference type="Pfam" id="PF16986">
    <property type="entry name" value="CzcE"/>
    <property type="match status" value="1"/>
</dbReference>
<dbReference type="AlphaFoldDB" id="A0A5E4VXD1"/>
<gene>
    <name evidence="2" type="ORF">PAN31108_02915</name>
</gene>
<accession>A0A5E4VXD1</accession>
<evidence type="ECO:0000313" key="3">
    <source>
        <dbReference type="Proteomes" id="UP000406256"/>
    </source>
</evidence>
<evidence type="ECO:0000256" key="1">
    <source>
        <dbReference type="SAM" id="SignalP"/>
    </source>
</evidence>
<dbReference type="InterPro" id="IPR031560">
    <property type="entry name" value="CzcE"/>
</dbReference>
<dbReference type="Proteomes" id="UP000406256">
    <property type="component" value="Unassembled WGS sequence"/>
</dbReference>
<dbReference type="RefSeq" id="WP_150669528.1">
    <property type="nucleotide sequence ID" value="NZ_CABPSB010000009.1"/>
</dbReference>
<feature type="signal peptide" evidence="1">
    <location>
        <begin position="1"/>
        <end position="21"/>
    </location>
</feature>
<dbReference type="Gene3D" id="2.60.40.2280">
    <property type="entry name" value="Heavy-metal resistance protein CzcE"/>
    <property type="match status" value="1"/>
</dbReference>
<sequence>MKSIQIFVALALAGLTASAFAGPNWEVINQARQASAHAHLTAAAQVAGHASADETCAQMMKGMSGHTMQPTTAANPANRDASALFGERVKDSDATTLVRVSAGDKAIPVVAGDSVLFDFGSTSAAWHFAPQSTGGAIRLGLLLPDVPAAQEIWVYPRASRLDAGH</sequence>
<name>A0A5E4VXD1_9BURK</name>
<evidence type="ECO:0000313" key="2">
    <source>
        <dbReference type="EMBL" id="VVE16831.1"/>
    </source>
</evidence>
<reference evidence="2 3" key="1">
    <citation type="submission" date="2019-08" db="EMBL/GenBank/DDBJ databases">
        <authorList>
            <person name="Peeters C."/>
        </authorList>
    </citation>
    <scope>NUCLEOTIDE SEQUENCE [LARGE SCALE GENOMIC DNA]</scope>
    <source>
        <strain evidence="2 3">LMG 31108</strain>
    </source>
</reference>
<organism evidence="2 3">
    <name type="scientific">Pandoraea anhela</name>
    <dbReference type="NCBI Taxonomy" id="2508295"/>
    <lineage>
        <taxon>Bacteria</taxon>
        <taxon>Pseudomonadati</taxon>
        <taxon>Pseudomonadota</taxon>
        <taxon>Betaproteobacteria</taxon>
        <taxon>Burkholderiales</taxon>
        <taxon>Burkholderiaceae</taxon>
        <taxon>Pandoraea</taxon>
    </lineage>
</organism>
<keyword evidence="3" id="KW-1185">Reference proteome</keyword>